<keyword evidence="1" id="KW-0472">Membrane</keyword>
<feature type="transmembrane region" description="Helical" evidence="1">
    <location>
        <begin position="12"/>
        <end position="33"/>
    </location>
</feature>
<evidence type="ECO:0000313" key="2">
    <source>
        <dbReference type="EMBL" id="MFC5024053.1"/>
    </source>
</evidence>
<dbReference type="Proteomes" id="UP001595829">
    <property type="component" value="Unassembled WGS sequence"/>
</dbReference>
<dbReference type="EMBL" id="JBHSJD010000014">
    <property type="protein sequence ID" value="MFC5024053.1"/>
    <property type="molecule type" value="Genomic_DNA"/>
</dbReference>
<organism evidence="2 3">
    <name type="scientific">Streptomyces coeruleoprunus</name>
    <dbReference type="NCBI Taxonomy" id="285563"/>
    <lineage>
        <taxon>Bacteria</taxon>
        <taxon>Bacillati</taxon>
        <taxon>Actinomycetota</taxon>
        <taxon>Actinomycetes</taxon>
        <taxon>Kitasatosporales</taxon>
        <taxon>Streptomycetaceae</taxon>
        <taxon>Streptomyces</taxon>
    </lineage>
</organism>
<protein>
    <submittedName>
        <fullName evidence="2">Uncharacterized protein</fullName>
    </submittedName>
</protein>
<evidence type="ECO:0000256" key="1">
    <source>
        <dbReference type="SAM" id="Phobius"/>
    </source>
</evidence>
<sequence>MIILSLDTTSTSYAAGQSMGAFLVTGAVMALVWRVTRSWRRADAPQASVPEASLPALRAKRRKIVQGVLVLIAAAGFIKAVSVYNPEPRAAQAGADTNVAPGELPRRTIAPPAQLRHYHLVTGKDVAALEAAMPRRAKSQQARGQWWYYVTETHGVAGILSISTVEQDPQMAADKRRNSFTQEFRNMFAGAKARDTAFFDAGPLPGRLGCGHFDIPTGEAALCAWSDAYTTGTLILTDTQDLAEAAQITRELRTATDRRS</sequence>
<keyword evidence="1" id="KW-0812">Transmembrane</keyword>
<reference evidence="3" key="1">
    <citation type="journal article" date="2019" name="Int. J. Syst. Evol. Microbiol.">
        <title>The Global Catalogue of Microorganisms (GCM) 10K type strain sequencing project: providing services to taxonomists for standard genome sequencing and annotation.</title>
        <authorList>
            <consortium name="The Broad Institute Genomics Platform"/>
            <consortium name="The Broad Institute Genome Sequencing Center for Infectious Disease"/>
            <person name="Wu L."/>
            <person name="Ma J."/>
        </authorList>
    </citation>
    <scope>NUCLEOTIDE SEQUENCE [LARGE SCALE GENOMIC DNA]</scope>
    <source>
        <strain evidence="3">CGMCC 4.1648</strain>
    </source>
</reference>
<proteinExistence type="predicted"/>
<comment type="caution">
    <text evidence="2">The sequence shown here is derived from an EMBL/GenBank/DDBJ whole genome shotgun (WGS) entry which is preliminary data.</text>
</comment>
<evidence type="ECO:0000313" key="3">
    <source>
        <dbReference type="Proteomes" id="UP001595829"/>
    </source>
</evidence>
<keyword evidence="3" id="KW-1185">Reference proteome</keyword>
<feature type="transmembrane region" description="Helical" evidence="1">
    <location>
        <begin position="64"/>
        <end position="84"/>
    </location>
</feature>
<name>A0ABV9XH37_9ACTN</name>
<gene>
    <name evidence="2" type="ORF">ACFPM3_18130</name>
</gene>
<accession>A0ABV9XH37</accession>
<keyword evidence="1" id="KW-1133">Transmembrane helix</keyword>
<dbReference type="RefSeq" id="WP_345685982.1">
    <property type="nucleotide sequence ID" value="NZ_BAABIT010000001.1"/>
</dbReference>